<organism evidence="2 3">
    <name type="scientific">Steinernema glaseri</name>
    <dbReference type="NCBI Taxonomy" id="37863"/>
    <lineage>
        <taxon>Eukaryota</taxon>
        <taxon>Metazoa</taxon>
        <taxon>Ecdysozoa</taxon>
        <taxon>Nematoda</taxon>
        <taxon>Chromadorea</taxon>
        <taxon>Rhabditida</taxon>
        <taxon>Tylenchina</taxon>
        <taxon>Panagrolaimomorpha</taxon>
        <taxon>Strongyloidoidea</taxon>
        <taxon>Steinernematidae</taxon>
        <taxon>Steinernema</taxon>
    </lineage>
</organism>
<evidence type="ECO:0000313" key="2">
    <source>
        <dbReference type="Proteomes" id="UP000095287"/>
    </source>
</evidence>
<sequence>MGSEDRDSGPDYEEVSLGEETTEGPCSDHPKEGSNNRLTRSRTKREAPNIAKVDNLSIWKCAVCQGTIRGDCHKRRVHIQVHEKLKISCPVAGCSAKLSEDILPGHFTWIHKMTRSSLPPEGEADLQRQEDENNQKAMECERKYFPPSSLVSFVETSARKEVEVSTSCKKCGKNRLRLYERRDHVGIHIKATIPCPFRDCVYSGRVMTITAHLHCKHGKSLQKISKEQRDRFEAFRRKFYEQVDAVMAEYFS</sequence>
<evidence type="ECO:0000313" key="3">
    <source>
        <dbReference type="WBParaSite" id="L893_g4127.t1"/>
    </source>
</evidence>
<protein>
    <submittedName>
        <fullName evidence="3">C2H2-type domain-containing protein</fullName>
    </submittedName>
</protein>
<feature type="region of interest" description="Disordered" evidence="1">
    <location>
        <begin position="1"/>
        <end position="46"/>
    </location>
</feature>
<dbReference type="Proteomes" id="UP000095287">
    <property type="component" value="Unplaced"/>
</dbReference>
<name>A0A1I8AB73_9BILA</name>
<keyword evidence="2" id="KW-1185">Reference proteome</keyword>
<dbReference type="AlphaFoldDB" id="A0A1I8AB73"/>
<evidence type="ECO:0000256" key="1">
    <source>
        <dbReference type="SAM" id="MobiDB-lite"/>
    </source>
</evidence>
<dbReference type="WBParaSite" id="L893_g4127.t1">
    <property type="protein sequence ID" value="L893_g4127.t1"/>
    <property type="gene ID" value="L893_g4127"/>
</dbReference>
<feature type="compositionally biased region" description="Acidic residues" evidence="1">
    <location>
        <begin position="10"/>
        <end position="22"/>
    </location>
</feature>
<proteinExistence type="predicted"/>
<reference evidence="3" key="1">
    <citation type="submission" date="2016-11" db="UniProtKB">
        <authorList>
            <consortium name="WormBaseParasite"/>
        </authorList>
    </citation>
    <scope>IDENTIFICATION</scope>
</reference>
<accession>A0A1I8AB73</accession>